<dbReference type="Proteomes" id="UP001336835">
    <property type="component" value="Unassembled WGS sequence"/>
</dbReference>
<protein>
    <submittedName>
        <fullName evidence="1">DinB family protein</fullName>
    </submittedName>
</protein>
<comment type="caution">
    <text evidence="1">The sequence shown here is derived from an EMBL/GenBank/DDBJ whole genome shotgun (WGS) entry which is preliminary data.</text>
</comment>
<proteinExistence type="predicted"/>
<dbReference type="SUPFAM" id="SSF109854">
    <property type="entry name" value="DinB/YfiT-like putative metalloenzymes"/>
    <property type="match status" value="1"/>
</dbReference>
<evidence type="ECO:0000313" key="2">
    <source>
        <dbReference type="Proteomes" id="UP001336835"/>
    </source>
</evidence>
<gene>
    <name evidence="1" type="ORF">VRU48_06565</name>
</gene>
<dbReference type="Gene3D" id="1.20.120.450">
    <property type="entry name" value="dinb family like domain"/>
    <property type="match status" value="1"/>
</dbReference>
<accession>A0ABU7I5L8</accession>
<dbReference type="EMBL" id="JAZDQT010000001">
    <property type="protein sequence ID" value="MEE1944761.1"/>
    <property type="molecule type" value="Genomic_DNA"/>
</dbReference>
<dbReference type="InterPro" id="IPR034660">
    <property type="entry name" value="DinB/YfiT-like"/>
</dbReference>
<sequence length="166" mass="19325">METQPKSNRMFAIVVLYDMQSTYFNNVLDGIADADAHKRLDTKANHIAWLAGSMLEGRFELANWFGLDQKAQSHELFKHNKGIQDDVQYPSLESYKKDWAQISPILREKLMQASDAELGKILDFPEMNMSFPLYDMVTFNTYREANCIGQIALWRRLLNYPAMKYM</sequence>
<keyword evidence="2" id="KW-1185">Reference proteome</keyword>
<name>A0ABU7I5L8_9SPHI</name>
<evidence type="ECO:0000313" key="1">
    <source>
        <dbReference type="EMBL" id="MEE1944761.1"/>
    </source>
</evidence>
<organism evidence="1 2">
    <name type="scientific">Pedobacter albus</name>
    <dbReference type="NCBI Taxonomy" id="3113905"/>
    <lineage>
        <taxon>Bacteria</taxon>
        <taxon>Pseudomonadati</taxon>
        <taxon>Bacteroidota</taxon>
        <taxon>Sphingobacteriia</taxon>
        <taxon>Sphingobacteriales</taxon>
        <taxon>Sphingobacteriaceae</taxon>
        <taxon>Pedobacter</taxon>
    </lineage>
</organism>
<dbReference type="RefSeq" id="WP_330107121.1">
    <property type="nucleotide sequence ID" value="NZ_JAZDQT010000001.1"/>
</dbReference>
<reference evidence="1 2" key="1">
    <citation type="submission" date="2024-01" db="EMBL/GenBank/DDBJ databases">
        <title>Pedobacter sp. nov., isolated from fresh soil.</title>
        <authorList>
            <person name="Le N.T.T."/>
        </authorList>
    </citation>
    <scope>NUCLEOTIDE SEQUENCE [LARGE SCALE GENOMIC DNA]</scope>
    <source>
        <strain evidence="1 2">KR3-3</strain>
    </source>
</reference>